<keyword evidence="1" id="KW-0732">Signal</keyword>
<feature type="signal peptide" evidence="1">
    <location>
        <begin position="1"/>
        <end position="21"/>
    </location>
</feature>
<dbReference type="AlphaFoldDB" id="A0A2M4DS48"/>
<evidence type="ECO:0000313" key="2">
    <source>
        <dbReference type="EMBL" id="MBW79968.1"/>
    </source>
</evidence>
<proteinExistence type="predicted"/>
<reference evidence="2" key="1">
    <citation type="submission" date="2018-01" db="EMBL/GenBank/DDBJ databases">
        <title>An insight into the sialome of Amazonian anophelines.</title>
        <authorList>
            <person name="Ribeiro J.M."/>
            <person name="Scarpassa V."/>
            <person name="Calvo E."/>
        </authorList>
    </citation>
    <scope>NUCLEOTIDE SEQUENCE</scope>
</reference>
<dbReference type="EMBL" id="GGFL01015790">
    <property type="protein sequence ID" value="MBW79968.1"/>
    <property type="molecule type" value="Transcribed_RNA"/>
</dbReference>
<organism evidence="2">
    <name type="scientific">Anopheles darlingi</name>
    <name type="common">Mosquito</name>
    <dbReference type="NCBI Taxonomy" id="43151"/>
    <lineage>
        <taxon>Eukaryota</taxon>
        <taxon>Metazoa</taxon>
        <taxon>Ecdysozoa</taxon>
        <taxon>Arthropoda</taxon>
        <taxon>Hexapoda</taxon>
        <taxon>Insecta</taxon>
        <taxon>Pterygota</taxon>
        <taxon>Neoptera</taxon>
        <taxon>Endopterygota</taxon>
        <taxon>Diptera</taxon>
        <taxon>Nematocera</taxon>
        <taxon>Culicoidea</taxon>
        <taxon>Culicidae</taxon>
        <taxon>Anophelinae</taxon>
        <taxon>Anopheles</taxon>
    </lineage>
</organism>
<name>A0A2M4DS48_ANODA</name>
<sequence>MKYLFIPLSLFLFLVLSAGRGRMNGGILARALPCQPSAETRTARRHDPAQQQQRDCRKLHLLGVAWRS</sequence>
<accession>A0A2M4DS48</accession>
<protein>
    <submittedName>
        <fullName evidence="2">Putative secreted protein</fullName>
    </submittedName>
</protein>
<feature type="chain" id="PRO_5014656507" evidence="1">
    <location>
        <begin position="22"/>
        <end position="68"/>
    </location>
</feature>
<evidence type="ECO:0000256" key="1">
    <source>
        <dbReference type="SAM" id="SignalP"/>
    </source>
</evidence>